<name>A0A5J4W4K7_9EUKA</name>
<feature type="compositionally biased region" description="Basic and acidic residues" evidence="1">
    <location>
        <begin position="365"/>
        <end position="380"/>
    </location>
</feature>
<comment type="caution">
    <text evidence="2">The sequence shown here is derived from an EMBL/GenBank/DDBJ whole genome shotgun (WGS) entry which is preliminary data.</text>
</comment>
<dbReference type="Proteomes" id="UP000324800">
    <property type="component" value="Unassembled WGS sequence"/>
</dbReference>
<sequence length="757" mass="87767">MQKARMPLLNKIRSIMPKLKQKQLPKSQKPKLRLKKVKKQLKRLNSIQKTETMREKRSRIPDRAWKLQPREISVEISLWNRGEERTDDNGSSREGGKDWRFDIQRECRWNGRKDQKIQVNMGINEERRIHKYWILSEIQRLEQLIKTCGKQNDNPIQRNIRREESLSKNVERRVGLRNSSTYSRKLSEMVELHIPNKETQWNMEKDSGCEQVEQGDREITFQDAGTRGNTIPSKLNGLCNIARPQISISPHHSFSKLNIIPSFQFQQQQLRIQSNTIWDQTQPNLLRRSNRINSQIDKNTFGNQNSKLLLQYTSNLSEQINSQNANNGSNENIGTVRMDNFNRQMRNRTEISNNISGMDMESEGDEYKNVGREKNKDDISVKGFAQRKTQQQLREDNITSSADRQIEFPETPDKKSVSVSNRTRQSQNASVKDKFMEQNNDSKQVSNQGIEMMDEENWGQPTGIINQQDNNMHVNNRRIATGLGSNTDIREPDRTYTTRLLERKGSGNDKQCQRNKSYLLRATPFRASLQEDARSGSLDTFRQHNSSLRYWELESEGIPDRKNKASIFSGEETQTTNHNNPYPRKTELNNRFTLVTMQIVRLLTEGRNDLNDLQNMQLHAIDRHIRNTVLQTNQQLCNSGSQRPGYTLPQRIQLQNKQSQTIHPPTNTSVKQSTIENEIGQSTGNSNSTDLAGTIVVHQTKEFIHQIPFPWISRQDSGDETENERQRSKASTRQCGRLPSGPVADVGRDQLMRCMKM</sequence>
<feature type="compositionally biased region" description="Basic and acidic residues" evidence="1">
    <location>
        <begin position="404"/>
        <end position="416"/>
    </location>
</feature>
<dbReference type="EMBL" id="SNRW01003524">
    <property type="protein sequence ID" value="KAA6389602.1"/>
    <property type="molecule type" value="Genomic_DNA"/>
</dbReference>
<gene>
    <name evidence="2" type="ORF">EZS28_014871</name>
</gene>
<protein>
    <submittedName>
        <fullName evidence="2">Uncharacterized protein</fullName>
    </submittedName>
</protein>
<organism evidence="2 3">
    <name type="scientific">Streblomastix strix</name>
    <dbReference type="NCBI Taxonomy" id="222440"/>
    <lineage>
        <taxon>Eukaryota</taxon>
        <taxon>Metamonada</taxon>
        <taxon>Preaxostyla</taxon>
        <taxon>Oxymonadida</taxon>
        <taxon>Streblomastigidae</taxon>
        <taxon>Streblomastix</taxon>
    </lineage>
</organism>
<dbReference type="AlphaFoldDB" id="A0A5J4W4K7"/>
<evidence type="ECO:0000256" key="1">
    <source>
        <dbReference type="SAM" id="MobiDB-lite"/>
    </source>
</evidence>
<feature type="compositionally biased region" description="Polar residues" evidence="1">
    <location>
        <begin position="387"/>
        <end position="403"/>
    </location>
</feature>
<feature type="compositionally biased region" description="Polar residues" evidence="1">
    <location>
        <begin position="417"/>
        <end position="430"/>
    </location>
</feature>
<proteinExistence type="predicted"/>
<accession>A0A5J4W4K7</accession>
<feature type="region of interest" description="Disordered" evidence="1">
    <location>
        <begin position="711"/>
        <end position="744"/>
    </location>
</feature>
<reference evidence="2 3" key="1">
    <citation type="submission" date="2019-03" db="EMBL/GenBank/DDBJ databases">
        <title>Single cell metagenomics reveals metabolic interactions within the superorganism composed of flagellate Streblomastix strix and complex community of Bacteroidetes bacteria on its surface.</title>
        <authorList>
            <person name="Treitli S.C."/>
            <person name="Kolisko M."/>
            <person name="Husnik F."/>
            <person name="Keeling P."/>
            <person name="Hampl V."/>
        </authorList>
    </citation>
    <scope>NUCLEOTIDE SEQUENCE [LARGE SCALE GENOMIC DNA]</scope>
    <source>
        <strain evidence="2">ST1C</strain>
    </source>
</reference>
<evidence type="ECO:0000313" key="3">
    <source>
        <dbReference type="Proteomes" id="UP000324800"/>
    </source>
</evidence>
<feature type="region of interest" description="Disordered" evidence="1">
    <location>
        <begin position="355"/>
        <end position="442"/>
    </location>
</feature>
<evidence type="ECO:0000313" key="2">
    <source>
        <dbReference type="EMBL" id="KAA6389602.1"/>
    </source>
</evidence>